<reference evidence="4 5" key="1">
    <citation type="journal article" date="2013" name="Genome Biol.">
        <title>Draft genome of the mountain pine beetle, Dendroctonus ponderosae Hopkins, a major forest pest.</title>
        <authorList>
            <person name="Keeling C.I."/>
            <person name="Yuen M.M."/>
            <person name="Liao N.Y."/>
            <person name="Docking T.R."/>
            <person name="Chan S.K."/>
            <person name="Taylor G.A."/>
            <person name="Palmquist D.L."/>
            <person name="Jackman S.D."/>
            <person name="Nguyen A."/>
            <person name="Li M."/>
            <person name="Henderson H."/>
            <person name="Janes J.K."/>
            <person name="Zhao Y."/>
            <person name="Pandoh P."/>
            <person name="Moore R."/>
            <person name="Sperling F.A."/>
            <person name="Huber D.P."/>
            <person name="Birol I."/>
            <person name="Jones S.J."/>
            <person name="Bohlmann J."/>
        </authorList>
    </citation>
    <scope>NUCLEOTIDE SEQUENCE</scope>
</reference>
<accession>U4U1I7</accession>
<dbReference type="InterPro" id="IPR026049">
    <property type="entry name" value="C2orf42"/>
</dbReference>
<feature type="domain" description="Putative treble-clef zinc-finger" evidence="1">
    <location>
        <begin position="13"/>
        <end position="51"/>
    </location>
</feature>
<protein>
    <recommendedName>
        <fullName evidence="1">Putative treble-clef zinc-finger domain-containing protein</fullName>
    </recommendedName>
</protein>
<evidence type="ECO:0000313" key="3">
    <source>
        <dbReference type="EnsemblMetazoa" id="XP_019755642.1"/>
    </source>
</evidence>
<dbReference type="PANTHER" id="PTHR13518:SF1">
    <property type="entry name" value="C2ORF42 HOMOLOG"/>
    <property type="match status" value="1"/>
</dbReference>
<dbReference type="EMBL" id="KB631992">
    <property type="protein sequence ID" value="ERL87739.1"/>
    <property type="molecule type" value="Genomic_DNA"/>
</dbReference>
<dbReference type="AlphaFoldDB" id="U4U1I7"/>
<evidence type="ECO:0000313" key="2">
    <source>
        <dbReference type="EMBL" id="ERL87739.1"/>
    </source>
</evidence>
<gene>
    <name evidence="3" type="primary">109534412</name>
    <name evidence="2" type="ORF">D910_05128</name>
</gene>
<name>U4U1I7_DENPD</name>
<evidence type="ECO:0000313" key="4">
    <source>
        <dbReference type="Proteomes" id="UP000019118"/>
    </source>
</evidence>
<keyword evidence="4" id="KW-1185">Reference proteome</keyword>
<dbReference type="OrthoDB" id="6506929at2759"/>
<dbReference type="STRING" id="77166.U4U1I7"/>
<proteinExistence type="predicted"/>
<evidence type="ECO:0000313" key="5">
    <source>
        <dbReference type="Proteomes" id="UP000030742"/>
    </source>
</evidence>
<dbReference type="PANTHER" id="PTHR13518">
    <property type="entry name" value="PUTATIVE TREBLE-CLEF ZINC-FINGER C2ORF42 FAMILY MEMBER"/>
    <property type="match status" value="1"/>
</dbReference>
<dbReference type="InterPro" id="IPR029269">
    <property type="entry name" value="Zf-tcix"/>
</dbReference>
<dbReference type="Proteomes" id="UP000019118">
    <property type="component" value="Unassembled WGS sequence"/>
</dbReference>
<sequence>MNYTITSNRLQGLGKPTRRGVKKCPRCATFNGTRGLVCKNKQCAISLKASQDLADWEAVQLITGTVRQVYSVRVKEGGRGFVQIPFSAEDIRTDSGLCFVESCQRSFDNSILKCHEEEQSATKGATICSHIDMALKSRALAQPLELHEAALERLEIPVEMKSLLRVYSEGSPLVQMVSREVVAVKCQVSPKQPLGYLHFTFVKGRSKAYDKYRCSCTFGFCEPLSTTWSKCIHYYASVAALASNQNCMEQFASFLTNEVTPRNKSVGFSYAKVSKFVDLREAKSKAKAGRLIKKTVSVPNKEIPKPAVHSKKERYLIKRCKKIAPKIYPIEIKVLNEQSLMSNPMDKVVSWMFSDWLSFVTESINKTMQFINCGIVNTQVFYIPEDFFGAFCCRIPAGYQEQKTAMGSIFYSIMNVNHVKEIFDTPKVSYEFYSSLIKVGSFQVKLRIAKKFILADHKGYIEYDDNESVEERGNHTQYHSAFIFFLNVGQSTVDESDNCNNAFIVEWLPNICSTIHVGQLKVQYKYGRKSI</sequence>
<dbReference type="EnsemblMetazoa" id="XM_019900083.1">
    <property type="protein sequence ID" value="XP_019755642.1"/>
    <property type="gene ID" value="LOC109534412"/>
</dbReference>
<dbReference type="Pfam" id="PF14952">
    <property type="entry name" value="zf-tcix"/>
    <property type="match status" value="1"/>
</dbReference>
<reference evidence="3" key="2">
    <citation type="submission" date="2024-08" db="UniProtKB">
        <authorList>
            <consortium name="EnsemblMetazoa"/>
        </authorList>
    </citation>
    <scope>IDENTIFICATION</scope>
</reference>
<dbReference type="Proteomes" id="UP000030742">
    <property type="component" value="Unassembled WGS sequence"/>
</dbReference>
<evidence type="ECO:0000259" key="1">
    <source>
        <dbReference type="Pfam" id="PF14952"/>
    </source>
</evidence>
<dbReference type="GO" id="GO:0005634">
    <property type="term" value="C:nucleus"/>
    <property type="evidence" value="ECO:0007669"/>
    <property type="project" value="TreeGrafter"/>
</dbReference>
<organism evidence="2 5">
    <name type="scientific">Dendroctonus ponderosae</name>
    <name type="common">Mountain pine beetle</name>
    <dbReference type="NCBI Taxonomy" id="77166"/>
    <lineage>
        <taxon>Eukaryota</taxon>
        <taxon>Metazoa</taxon>
        <taxon>Ecdysozoa</taxon>
        <taxon>Arthropoda</taxon>
        <taxon>Hexapoda</taxon>
        <taxon>Insecta</taxon>
        <taxon>Pterygota</taxon>
        <taxon>Neoptera</taxon>
        <taxon>Endopterygota</taxon>
        <taxon>Coleoptera</taxon>
        <taxon>Polyphaga</taxon>
        <taxon>Cucujiformia</taxon>
        <taxon>Curculionidae</taxon>
        <taxon>Scolytinae</taxon>
        <taxon>Dendroctonus</taxon>
    </lineage>
</organism>